<dbReference type="Proteomes" id="UP000287033">
    <property type="component" value="Unassembled WGS sequence"/>
</dbReference>
<accession>A0A401S4Z6</accession>
<dbReference type="SUPFAM" id="SSF161070">
    <property type="entry name" value="SNF-like"/>
    <property type="match status" value="1"/>
</dbReference>
<evidence type="ECO:0000256" key="1">
    <source>
        <dbReference type="ARBA" id="ARBA00004141"/>
    </source>
</evidence>
<dbReference type="OMA" id="ACEVIAI"/>
<feature type="transmembrane region" description="Helical" evidence="6">
    <location>
        <begin position="162"/>
        <end position="184"/>
    </location>
</feature>
<evidence type="ECO:0000313" key="8">
    <source>
        <dbReference type="Proteomes" id="UP000287033"/>
    </source>
</evidence>
<dbReference type="PRINTS" id="PR00176">
    <property type="entry name" value="NANEUSMPORT"/>
</dbReference>
<evidence type="ECO:0000256" key="2">
    <source>
        <dbReference type="ARBA" id="ARBA00022448"/>
    </source>
</evidence>
<evidence type="ECO:0000256" key="5">
    <source>
        <dbReference type="ARBA" id="ARBA00023136"/>
    </source>
</evidence>
<evidence type="ECO:0000256" key="6">
    <source>
        <dbReference type="SAM" id="Phobius"/>
    </source>
</evidence>
<sequence length="223" mass="25538">MDPSRVRDLSHSAPTPREYSRLLRHVMGGMESVITGLIDEFKPLRNHREIFTLLIITITFLVSLFCVTNGGIYVFTLLDKFSAETSILFGVLIETIGVSWFYGVDRFSDDIEKMIGKRPGLYWRLCWKIVSPCFLLFVVVVSISTFKAPEYGNYVFPDWANVIGWCIAISSMAIVPIFAVYKCISLRGTLRERLACAITPEKDQHLVEHGELRQLTLRHWLMV</sequence>
<dbReference type="PANTHER" id="PTHR11616">
    <property type="entry name" value="SODIUM/CHLORIDE DEPENDENT TRANSPORTER"/>
    <property type="match status" value="1"/>
</dbReference>
<comment type="subcellular location">
    <subcellularLocation>
        <location evidence="1">Membrane</location>
        <topology evidence="1">Multi-pass membrane protein</topology>
    </subcellularLocation>
</comment>
<feature type="transmembrane region" description="Helical" evidence="6">
    <location>
        <begin position="87"/>
        <end position="104"/>
    </location>
</feature>
<reference evidence="7 8" key="1">
    <citation type="journal article" date="2018" name="Nat. Ecol. Evol.">
        <title>Shark genomes provide insights into elasmobranch evolution and the origin of vertebrates.</title>
        <authorList>
            <person name="Hara Y"/>
            <person name="Yamaguchi K"/>
            <person name="Onimaru K"/>
            <person name="Kadota M"/>
            <person name="Koyanagi M"/>
            <person name="Keeley SD"/>
            <person name="Tatsumi K"/>
            <person name="Tanaka K"/>
            <person name="Motone F"/>
            <person name="Kageyama Y"/>
            <person name="Nozu R"/>
            <person name="Adachi N"/>
            <person name="Nishimura O"/>
            <person name="Nakagawa R"/>
            <person name="Tanegashima C"/>
            <person name="Kiyatake I"/>
            <person name="Matsumoto R"/>
            <person name="Murakumo K"/>
            <person name="Nishida K"/>
            <person name="Terakita A"/>
            <person name="Kuratani S"/>
            <person name="Sato K"/>
            <person name="Hyodo S Kuraku.S."/>
        </authorList>
    </citation>
    <scope>NUCLEOTIDE SEQUENCE [LARGE SCALE GENOMIC DNA]</scope>
</reference>
<name>A0A401S4Z6_CHIPU</name>
<organism evidence="7 8">
    <name type="scientific">Chiloscyllium punctatum</name>
    <name type="common">Brownbanded bambooshark</name>
    <name type="synonym">Hemiscyllium punctatum</name>
    <dbReference type="NCBI Taxonomy" id="137246"/>
    <lineage>
        <taxon>Eukaryota</taxon>
        <taxon>Metazoa</taxon>
        <taxon>Chordata</taxon>
        <taxon>Craniata</taxon>
        <taxon>Vertebrata</taxon>
        <taxon>Chondrichthyes</taxon>
        <taxon>Elasmobranchii</taxon>
        <taxon>Galeomorphii</taxon>
        <taxon>Galeoidea</taxon>
        <taxon>Orectolobiformes</taxon>
        <taxon>Hemiscylliidae</taxon>
        <taxon>Chiloscyllium</taxon>
    </lineage>
</organism>
<gene>
    <name evidence="7" type="ORF">chiPu_0003876</name>
</gene>
<keyword evidence="5 6" id="KW-0472">Membrane</keyword>
<feature type="transmembrane region" description="Helical" evidence="6">
    <location>
        <begin position="50"/>
        <end position="75"/>
    </location>
</feature>
<dbReference type="InterPro" id="IPR037272">
    <property type="entry name" value="SNS_sf"/>
</dbReference>
<comment type="caution">
    <text evidence="7">The sequence shown here is derived from an EMBL/GenBank/DDBJ whole genome shotgun (WGS) entry which is preliminary data.</text>
</comment>
<protein>
    <recommendedName>
        <fullName evidence="9">Amino acid permease/ SLC12A domain-containing protein</fullName>
    </recommendedName>
</protein>
<dbReference type="GO" id="GO:0005886">
    <property type="term" value="C:plasma membrane"/>
    <property type="evidence" value="ECO:0007669"/>
    <property type="project" value="TreeGrafter"/>
</dbReference>
<dbReference type="EMBL" id="BEZZ01000087">
    <property type="protein sequence ID" value="GCC25466.1"/>
    <property type="molecule type" value="Genomic_DNA"/>
</dbReference>
<dbReference type="InterPro" id="IPR000175">
    <property type="entry name" value="Na/ntran_symport"/>
</dbReference>
<dbReference type="OrthoDB" id="6581954at2759"/>
<keyword evidence="3 6" id="KW-0812">Transmembrane</keyword>
<evidence type="ECO:0000256" key="4">
    <source>
        <dbReference type="ARBA" id="ARBA00022989"/>
    </source>
</evidence>
<evidence type="ECO:0000256" key="3">
    <source>
        <dbReference type="ARBA" id="ARBA00022692"/>
    </source>
</evidence>
<proteinExistence type="predicted"/>
<evidence type="ECO:0008006" key="9">
    <source>
        <dbReference type="Google" id="ProtNLM"/>
    </source>
</evidence>
<keyword evidence="4 6" id="KW-1133">Transmembrane helix</keyword>
<dbReference type="Pfam" id="PF00209">
    <property type="entry name" value="SNF"/>
    <property type="match status" value="1"/>
</dbReference>
<evidence type="ECO:0000313" key="7">
    <source>
        <dbReference type="EMBL" id="GCC25466.1"/>
    </source>
</evidence>
<feature type="transmembrane region" description="Helical" evidence="6">
    <location>
        <begin position="125"/>
        <end position="146"/>
    </location>
</feature>
<dbReference type="GO" id="GO:0006865">
    <property type="term" value="P:amino acid transport"/>
    <property type="evidence" value="ECO:0007669"/>
    <property type="project" value="TreeGrafter"/>
</dbReference>
<dbReference type="GO" id="GO:0035725">
    <property type="term" value="P:sodium ion transmembrane transport"/>
    <property type="evidence" value="ECO:0007669"/>
    <property type="project" value="TreeGrafter"/>
</dbReference>
<keyword evidence="8" id="KW-1185">Reference proteome</keyword>
<dbReference type="STRING" id="137246.A0A401S4Z6"/>
<keyword evidence="2" id="KW-0813">Transport</keyword>
<dbReference type="AlphaFoldDB" id="A0A401S4Z6"/>
<dbReference type="PROSITE" id="PS50267">
    <property type="entry name" value="NA_NEUROTRAN_SYMP_3"/>
    <property type="match status" value="1"/>
</dbReference>
<dbReference type="PANTHER" id="PTHR11616:SF38">
    <property type="entry name" value="SODIUM-DEPENDENT DOPAMINE TRANSPORTER"/>
    <property type="match status" value="1"/>
</dbReference>